<dbReference type="Gene3D" id="2.60.120.200">
    <property type="match status" value="1"/>
</dbReference>
<evidence type="ECO:0000256" key="7">
    <source>
        <dbReference type="ARBA" id="ARBA00023278"/>
    </source>
</evidence>
<dbReference type="FunFam" id="2.60.120.1000:FF:000002">
    <property type="entry name" value="Collagen XI alpha 1 chain"/>
    <property type="match status" value="1"/>
</dbReference>
<feature type="region of interest" description="Disordered" evidence="8">
    <location>
        <begin position="896"/>
        <end position="1009"/>
    </location>
</feature>
<protein>
    <recommendedName>
        <fullName evidence="10">Fibrillar collagen NC1 domain-containing protein</fullName>
    </recommendedName>
</protein>
<feature type="compositionally biased region" description="Polar residues" evidence="8">
    <location>
        <begin position="626"/>
        <end position="636"/>
    </location>
</feature>
<dbReference type="SMART" id="SM00210">
    <property type="entry name" value="TSPN"/>
    <property type="match status" value="1"/>
</dbReference>
<sequence>YEYISKDLKRAADGHSPHSGKHTHLLYLPLPSCGPLSSLLLSIWRYVVSRHTFCIFTTLSAVCIHHTGTCTLFDHSVCTDCISPLPLRSVSSQASPSSDLFQCVVASRFFILCMEEAPDDENTLLTGRVLQQNHISWRKVKTLQRRAFLSAASRKFQSGSAPRLAFCDRITSTSSCIYSSVRPPNPRNAMDIRDCPFRKKRRPWRIGFPSFALLTVALTLCQTTVARAGCVFVMIVVFRAGRAPGCRLELGWERGNRAPHCTGRTGGAQDPVDVLRALQVPSLPEGVKKVPGFCTTRRSSSPDHAYRITKKAQISAPTKQLFSGRFPENFSIMTLIKPQAGLQAFLLSIYSEQGIQQLGIELGRSPVFLYEDQHGKPAPEDYPLFRGINLADGKWHRIAFSVSKKNVTLLLDCKKKMTRPLARGNNAEVDTNGITVFGARLLDEEVFQGDIQQLLIASNPQAAYDFCEHYSPDCDSPLPKTQAQDPNTYKKALDGKAAPSKPLLVKVKPTPPKSAKTGSYKVVVKPPIPTKASKSPTTKSPKAKPTAAEVLLSKIKPTTASKSKPTSAPAKNGNGKSTAQKKPNTGTKANGNGNGKTSAEKSNGNSKAQTHTNGNGKGTGKASVVSKVNGNGNGKATTEKKPVGNGKATSEVKVNGNAGNKVNDAAKANGKSSKEATKIKTTNKPKTVASGATLTSKPKATKAPKPTKPAPTKMAKPAATRGSVGKSKDLANKVPLVKPTIGKPQKVSNPTKATSPSPAIRPTSSKPTKPRMIDNDVKSQHRPFPPFGKAPLSGSEVKKVTNGFQQDVDTEYSEAGHTATDTDYYYEEMVPQPDGEVIGQEEIPVQVEPALDGEELDATKTGGVGEEVFTEEYVTGDVGMKEYDYSYKDYSDPVPETGEADGYIGPALSAVTDEGGAGISGQKGEKGEPAVLEPGMLIEGPPGPEGPAGLPGPSGPSGPPGSVGDPGERGPPGRAGLPGADGVPGPPGTSVMLPFRFGQSGGDKGPVVSAQEAQAAAILSQARMALKGPPGPMGFTGRPGPLGNPGSPGLKGESGDPGSQENLEEEVVLVLMEPGECQERLEPRVIVVLMAFLVCLVIKGTEVTRVQWDCKDLLERMERGETMETLDLGVSQVNPDLVVCLALKVLQESLDLLVHKVSQDLQVSRELQELRECQDRRGRSDHQERKVPLENQVCLECQELTALLVTQERRGLLALKEIRVPTVLRERLVILDLVALRVKTDSQELREILVSREKGVRLEYLDLEERTVLRGRRVVLDPLVSLEQLASLGRRVNLVYLDFLDILEDKESRDLLDSLDSQDQTERREQGELLENRDQEDKEDQRAPEAREAREEQLGNQEQREHLEATALLVLLERGACLDLREPTASPAPKDLLDHQEKMDCLDILDREEKLVSKVKWVHPDRLELLDLRVRQEKLAPWVSGATLAPLVHLESRGSLVSQGKRALRATPGPQEVLEKTGPQGGGGLKGGEGPAGPPGPAGSPGERGPAGTAGPVGPPGRPGPQGPPGPAGEKGVPKKDLLVQRVETEFKDRWVCQVLLDHLEYLERMVIRVKLENTVRKEPREEKENMVLLAHLVQWVQSVSLVLLVQMGNWAPGASRGRLALKVMMGLEDFQELQDQSDCRDFLGHRVRREKLAMLDLWGLQDLLDLAALLVPTEPTENLVKLDLLVLEESLERRGLVESVERKERLDNLELLDLQEEEDDPETTDPKETQVLLVSLVTPDPLGQDGAKGERGEDGEQGESGSPGPPGENGPPGPPGKRGPAGTRGAEGRQGEKGTKGDPGAVGPPGKTGPVGPQGQPGKPGTEGLRGLPGSVVSSFYFYCFISGNAATMQHFEDYLGSLLNVFVFQGEQGAPGAAGQKGPPGPMGPPGLPGLRGEPGAKGEKGHQGLIGLIGPPGEQGEKGDRGLSGPQGSTGPKGEPGMAGGTGPLGPAGPPGLPGPQGVKGAKGATGGSGPKGEKGVQGPPGEPGPPGDVIQPIPIQRSPKSKRSIDASQLLPEFDPEMPASDTAGAEFLMGSEGMEEIFGSLNSLRQEIDMMRFPVGTQDSPARTCQDLHLSQPELKDGEYWIDPNQGCSRDSFKVFCNFTSGETCLHPRKGIDTVKMNTWARETPGSWYSQFASGSKFSYVDSNGAPIAVVQLGFLRLLSVQARQNLTYHCHRSVAWADRSAKNNHKRALHFRGANDEELSYENNPYIKALIDGCSYRKGFDRTVLEINTPQLEHLPLLDIKVTDFGESNQQFGFELGPVCFQG</sequence>
<keyword evidence="12" id="KW-1185">Reference proteome</keyword>
<feature type="compositionally biased region" description="Low complexity" evidence="8">
    <location>
        <begin position="652"/>
        <end position="671"/>
    </location>
</feature>
<dbReference type="Pfam" id="PF01391">
    <property type="entry name" value="Collagen"/>
    <property type="match status" value="2"/>
</dbReference>
<accession>A0A315WQN0</accession>
<dbReference type="GO" id="GO:0005581">
    <property type="term" value="C:collagen trimer"/>
    <property type="evidence" value="ECO:0007669"/>
    <property type="project" value="UniProtKB-KW"/>
</dbReference>
<dbReference type="SUPFAM" id="SSF49899">
    <property type="entry name" value="Concanavalin A-like lectins/glucanases"/>
    <property type="match status" value="1"/>
</dbReference>
<gene>
    <name evidence="11" type="ORF">CCH79_00020198</name>
</gene>
<keyword evidence="7" id="KW-0379">Hydroxylation</keyword>
<feature type="compositionally biased region" description="Low complexity" evidence="8">
    <location>
        <begin position="1500"/>
        <end position="1512"/>
    </location>
</feature>
<feature type="compositionally biased region" description="Low complexity" evidence="8">
    <location>
        <begin position="692"/>
        <end position="720"/>
    </location>
</feature>
<dbReference type="SMART" id="SM00038">
    <property type="entry name" value="COLFI"/>
    <property type="match status" value="1"/>
</dbReference>
<evidence type="ECO:0000313" key="12">
    <source>
        <dbReference type="Proteomes" id="UP000250572"/>
    </source>
</evidence>
<feature type="compositionally biased region" description="Polar residues" evidence="8">
    <location>
        <begin position="600"/>
        <end position="611"/>
    </location>
</feature>
<feature type="region of interest" description="Disordered" evidence="8">
    <location>
        <begin position="1030"/>
        <end position="1061"/>
    </location>
</feature>
<feature type="compositionally biased region" description="Pro residues" evidence="8">
    <location>
        <begin position="1881"/>
        <end position="1890"/>
    </location>
</feature>
<evidence type="ECO:0000256" key="5">
    <source>
        <dbReference type="ARBA" id="ARBA00022737"/>
    </source>
</evidence>
<keyword evidence="3" id="KW-0272">Extracellular matrix</keyword>
<feature type="compositionally biased region" description="Low complexity" evidence="8">
    <location>
        <begin position="1800"/>
        <end position="1823"/>
    </location>
</feature>
<feature type="region of interest" description="Disordered" evidence="8">
    <location>
        <begin position="1738"/>
        <end position="1827"/>
    </location>
</feature>
<keyword evidence="2" id="KW-0964">Secreted</keyword>
<feature type="compositionally biased region" description="Low complexity" evidence="8">
    <location>
        <begin position="972"/>
        <end position="981"/>
    </location>
</feature>
<feature type="compositionally biased region" description="Basic and acidic residues" evidence="8">
    <location>
        <begin position="1787"/>
        <end position="1797"/>
    </location>
</feature>
<dbReference type="PANTHER" id="PTHR24023:SF1082">
    <property type="entry name" value="COLLAGEN TRIPLE HELIX REPEAT"/>
    <property type="match status" value="1"/>
</dbReference>
<organism evidence="11 12">
    <name type="scientific">Gambusia affinis</name>
    <name type="common">Western mosquitofish</name>
    <name type="synonym">Heterandria affinis</name>
    <dbReference type="NCBI Taxonomy" id="33528"/>
    <lineage>
        <taxon>Eukaryota</taxon>
        <taxon>Metazoa</taxon>
        <taxon>Chordata</taxon>
        <taxon>Craniata</taxon>
        <taxon>Vertebrata</taxon>
        <taxon>Euteleostomi</taxon>
        <taxon>Actinopterygii</taxon>
        <taxon>Neopterygii</taxon>
        <taxon>Teleostei</taxon>
        <taxon>Neoteleostei</taxon>
        <taxon>Acanthomorphata</taxon>
        <taxon>Ovalentaria</taxon>
        <taxon>Atherinomorphae</taxon>
        <taxon>Cyprinodontiformes</taxon>
        <taxon>Poeciliidae</taxon>
        <taxon>Poeciliinae</taxon>
        <taxon>Gambusia</taxon>
    </lineage>
</organism>
<evidence type="ECO:0000256" key="1">
    <source>
        <dbReference type="ARBA" id="ARBA00004498"/>
    </source>
</evidence>
<feature type="compositionally biased region" description="Low complexity" evidence="8">
    <location>
        <begin position="530"/>
        <end position="548"/>
    </location>
</feature>
<feature type="compositionally biased region" description="Gly residues" evidence="8">
    <location>
        <begin position="1479"/>
        <end position="1491"/>
    </location>
</feature>
<feature type="compositionally biased region" description="Pro residues" evidence="8">
    <location>
        <begin position="1764"/>
        <end position="1778"/>
    </location>
</feature>
<keyword evidence="9" id="KW-1133">Transmembrane helix</keyword>
<feature type="region of interest" description="Disordered" evidence="8">
    <location>
        <begin position="1313"/>
        <end position="1359"/>
    </location>
</feature>
<dbReference type="FunFam" id="2.60.120.200:FF:000016">
    <property type="entry name" value="Collagen XI alpha 1 chain"/>
    <property type="match status" value="1"/>
</dbReference>
<comment type="caution">
    <text evidence="11">The sequence shown here is derived from an EMBL/GenBank/DDBJ whole genome shotgun (WGS) entry which is preliminary data.</text>
</comment>
<dbReference type="InterPro" id="IPR001791">
    <property type="entry name" value="Laminin_G"/>
</dbReference>
<dbReference type="GO" id="GO:0005615">
    <property type="term" value="C:extracellular space"/>
    <property type="evidence" value="ECO:0007669"/>
    <property type="project" value="TreeGrafter"/>
</dbReference>
<feature type="compositionally biased region" description="Low complexity" evidence="8">
    <location>
        <begin position="581"/>
        <end position="597"/>
    </location>
</feature>
<feature type="region of interest" description="Disordered" evidence="8">
    <location>
        <begin position="1872"/>
        <end position="2009"/>
    </location>
</feature>
<dbReference type="PROSITE" id="PS51461">
    <property type="entry name" value="NC1_FIB"/>
    <property type="match status" value="1"/>
</dbReference>
<dbReference type="Pfam" id="PF01410">
    <property type="entry name" value="COLFI"/>
    <property type="match status" value="1"/>
</dbReference>
<feature type="non-terminal residue" evidence="11">
    <location>
        <position position="2269"/>
    </location>
</feature>
<feature type="compositionally biased region" description="Polar residues" evidence="8">
    <location>
        <begin position="556"/>
        <end position="566"/>
    </location>
</feature>
<feature type="non-terminal residue" evidence="11">
    <location>
        <position position="1"/>
    </location>
</feature>
<keyword evidence="9" id="KW-0812">Transmembrane</keyword>
<keyword evidence="9" id="KW-0472">Membrane</keyword>
<dbReference type="GO" id="GO:0030198">
    <property type="term" value="P:extracellular matrix organization"/>
    <property type="evidence" value="ECO:0007669"/>
    <property type="project" value="TreeGrafter"/>
</dbReference>
<dbReference type="InterPro" id="IPR048287">
    <property type="entry name" value="TSPN-like_N"/>
</dbReference>
<dbReference type="GO" id="GO:0030020">
    <property type="term" value="F:extracellular matrix structural constituent conferring tensile strength"/>
    <property type="evidence" value="ECO:0007669"/>
    <property type="project" value="TreeGrafter"/>
</dbReference>
<evidence type="ECO:0000256" key="2">
    <source>
        <dbReference type="ARBA" id="ARBA00022525"/>
    </source>
</evidence>
<dbReference type="Gene3D" id="2.60.120.1000">
    <property type="match status" value="1"/>
</dbReference>
<feature type="domain" description="Fibrillar collagen NC1" evidence="10">
    <location>
        <begin position="2040"/>
        <end position="2268"/>
    </location>
</feature>
<keyword evidence="6" id="KW-0176">Collagen</keyword>
<keyword evidence="5" id="KW-0677">Repeat</keyword>
<evidence type="ECO:0000259" key="10">
    <source>
        <dbReference type="PROSITE" id="PS51461"/>
    </source>
</evidence>
<dbReference type="GO" id="GO:0031012">
    <property type="term" value="C:extracellular matrix"/>
    <property type="evidence" value="ECO:0007669"/>
    <property type="project" value="TreeGrafter"/>
</dbReference>
<feature type="compositionally biased region" description="Polar residues" evidence="8">
    <location>
        <begin position="746"/>
        <end position="767"/>
    </location>
</feature>
<proteinExistence type="predicted"/>
<evidence type="ECO:0000256" key="6">
    <source>
        <dbReference type="ARBA" id="ARBA00023119"/>
    </source>
</evidence>
<evidence type="ECO:0000256" key="8">
    <source>
        <dbReference type="SAM" id="MobiDB-lite"/>
    </source>
</evidence>
<feature type="compositionally biased region" description="Pro residues" evidence="8">
    <location>
        <begin position="1513"/>
        <end position="1527"/>
    </location>
</feature>
<feature type="transmembrane region" description="Helical" evidence="9">
    <location>
        <begin position="208"/>
        <end position="238"/>
    </location>
</feature>
<dbReference type="InterPro" id="IPR008160">
    <property type="entry name" value="Collagen"/>
</dbReference>
<evidence type="ECO:0000313" key="11">
    <source>
        <dbReference type="EMBL" id="PWA32038.1"/>
    </source>
</evidence>
<evidence type="ECO:0000256" key="9">
    <source>
        <dbReference type="SAM" id="Phobius"/>
    </source>
</evidence>
<feature type="compositionally biased region" description="Low complexity" evidence="8">
    <location>
        <begin position="499"/>
        <end position="508"/>
    </location>
</feature>
<feature type="compositionally biased region" description="Low complexity" evidence="8">
    <location>
        <begin position="1038"/>
        <end position="1051"/>
    </location>
</feature>
<dbReference type="SMART" id="SM00282">
    <property type="entry name" value="LamG"/>
    <property type="match status" value="1"/>
</dbReference>
<dbReference type="InterPro" id="IPR013320">
    <property type="entry name" value="ConA-like_dom_sf"/>
</dbReference>
<feature type="region of interest" description="Disordered" evidence="8">
    <location>
        <begin position="1459"/>
        <end position="1533"/>
    </location>
</feature>
<dbReference type="InterPro" id="IPR000885">
    <property type="entry name" value="Fib_collagen_C"/>
</dbReference>
<comment type="subcellular location">
    <subcellularLocation>
        <location evidence="1">Secreted</location>
        <location evidence="1">Extracellular space</location>
        <location evidence="1">Extracellular matrix</location>
    </subcellularLocation>
</comment>
<evidence type="ECO:0000256" key="4">
    <source>
        <dbReference type="ARBA" id="ARBA00022729"/>
    </source>
</evidence>
<keyword evidence="4" id="KW-0732">Signal</keyword>
<evidence type="ECO:0000256" key="3">
    <source>
        <dbReference type="ARBA" id="ARBA00022530"/>
    </source>
</evidence>
<name>A0A315WQN0_GAMAF</name>
<feature type="compositionally biased region" description="Gly residues" evidence="8">
    <location>
        <begin position="1940"/>
        <end position="1949"/>
    </location>
</feature>
<feature type="compositionally biased region" description="Basic and acidic residues" evidence="8">
    <location>
        <begin position="1320"/>
        <end position="1359"/>
    </location>
</feature>
<dbReference type="InterPro" id="IPR050149">
    <property type="entry name" value="Collagen_superfamily"/>
</dbReference>
<dbReference type="Pfam" id="PF02210">
    <property type="entry name" value="Laminin_G_2"/>
    <property type="match status" value="1"/>
</dbReference>
<dbReference type="EMBL" id="NHOQ01000211">
    <property type="protein sequence ID" value="PWA32038.1"/>
    <property type="molecule type" value="Genomic_DNA"/>
</dbReference>
<dbReference type="PANTHER" id="PTHR24023">
    <property type="entry name" value="COLLAGEN ALPHA"/>
    <property type="match status" value="1"/>
</dbReference>
<feature type="region of interest" description="Disordered" evidence="8">
    <location>
        <begin position="477"/>
        <end position="796"/>
    </location>
</feature>
<dbReference type="Proteomes" id="UP000250572">
    <property type="component" value="Unassembled WGS sequence"/>
</dbReference>
<reference evidence="11 12" key="1">
    <citation type="journal article" date="2018" name="G3 (Bethesda)">
        <title>A High-Quality Reference Genome for the Invasive Mosquitofish Gambusia affinis Using a Chicago Library.</title>
        <authorList>
            <person name="Hoffberg S.L."/>
            <person name="Troendle N.J."/>
            <person name="Glenn T.C."/>
            <person name="Mahmud O."/>
            <person name="Louha S."/>
            <person name="Chalopin D."/>
            <person name="Bennetzen J.L."/>
            <person name="Mauricio R."/>
        </authorList>
    </citation>
    <scope>NUCLEOTIDE SEQUENCE [LARGE SCALE GENOMIC DNA]</scope>
    <source>
        <strain evidence="11">NE01/NJP1002.9</strain>
        <tissue evidence="11">Muscle</tissue>
    </source>
</reference>